<dbReference type="EC" id="3.5.2.6" evidence="3"/>
<protein>
    <recommendedName>
        <fullName evidence="3">beta-lactamase</fullName>
        <ecNumber evidence="3">3.5.2.6</ecNumber>
    </recommendedName>
</protein>
<dbReference type="EMBL" id="CP028843">
    <property type="protein sequence ID" value="AWB20223.1"/>
    <property type="molecule type" value="Genomic_DNA"/>
</dbReference>
<keyword evidence="6" id="KW-0046">Antibiotic resistance</keyword>
<evidence type="ECO:0000313" key="9">
    <source>
        <dbReference type="EMBL" id="AWB20223.1"/>
    </source>
</evidence>
<dbReference type="InterPro" id="IPR001460">
    <property type="entry name" value="PCN-bd_Tpept"/>
</dbReference>
<dbReference type="AlphaFoldDB" id="A0A2R4WF96"/>
<dbReference type="GO" id="GO:0005886">
    <property type="term" value="C:plasma membrane"/>
    <property type="evidence" value="ECO:0007669"/>
    <property type="project" value="TreeGrafter"/>
</dbReference>
<accession>A0A2R4WF96</accession>
<evidence type="ECO:0000313" key="10">
    <source>
        <dbReference type="Proteomes" id="UP000244755"/>
    </source>
</evidence>
<dbReference type="Gene3D" id="3.40.710.10">
    <property type="entry name" value="DD-peptidase/beta-lactamase superfamily"/>
    <property type="match status" value="1"/>
</dbReference>
<evidence type="ECO:0000256" key="3">
    <source>
        <dbReference type="ARBA" id="ARBA00012865"/>
    </source>
</evidence>
<feature type="chain" id="PRO_5015343632" description="beta-lactamase" evidence="7">
    <location>
        <begin position="22"/>
        <end position="270"/>
    </location>
</feature>
<dbReference type="GO" id="GO:0008658">
    <property type="term" value="F:penicillin binding"/>
    <property type="evidence" value="ECO:0007669"/>
    <property type="project" value="InterPro"/>
</dbReference>
<dbReference type="Proteomes" id="UP000244755">
    <property type="component" value="Chromosome 1"/>
</dbReference>
<evidence type="ECO:0000259" key="8">
    <source>
        <dbReference type="Pfam" id="PF00905"/>
    </source>
</evidence>
<dbReference type="PANTHER" id="PTHR30627:SF6">
    <property type="entry name" value="BETA-LACTAMASE YBXI-RELATED"/>
    <property type="match status" value="1"/>
</dbReference>
<dbReference type="RefSeq" id="WP_099952135.1">
    <property type="nucleotide sequence ID" value="NZ_CP028843.1"/>
</dbReference>
<reference evidence="9 10" key="1">
    <citation type="submission" date="2018-04" db="EMBL/GenBank/DDBJ databases">
        <title>Methylobacterium sp. PR1016A genome.</title>
        <authorList>
            <person name="Park W."/>
        </authorList>
    </citation>
    <scope>NUCLEOTIDE SEQUENCE [LARGE SCALE GENOMIC DNA]</scope>
    <source>
        <strain evidence="9 10">PR1016A</strain>
    </source>
</reference>
<comment type="similarity">
    <text evidence="2">Belongs to the class-D beta-lactamase family.</text>
</comment>
<keyword evidence="4 7" id="KW-0732">Signal</keyword>
<dbReference type="PANTHER" id="PTHR30627">
    <property type="entry name" value="PEPTIDOGLYCAN D,D-TRANSPEPTIDASE"/>
    <property type="match status" value="1"/>
</dbReference>
<evidence type="ECO:0000256" key="5">
    <source>
        <dbReference type="ARBA" id="ARBA00022801"/>
    </source>
</evidence>
<dbReference type="OrthoDB" id="9762883at2"/>
<feature type="signal peptide" evidence="7">
    <location>
        <begin position="1"/>
        <end position="21"/>
    </location>
</feature>
<name>A0A2R4WF96_9HYPH</name>
<dbReference type="SUPFAM" id="SSF56601">
    <property type="entry name" value="beta-lactamase/transpeptidase-like"/>
    <property type="match status" value="1"/>
</dbReference>
<feature type="domain" description="Penicillin-binding protein transpeptidase" evidence="8">
    <location>
        <begin position="25"/>
        <end position="237"/>
    </location>
</feature>
<comment type="catalytic activity">
    <reaction evidence="1">
        <text>a beta-lactam + H2O = a substituted beta-amino acid</text>
        <dbReference type="Rhea" id="RHEA:20401"/>
        <dbReference type="ChEBI" id="CHEBI:15377"/>
        <dbReference type="ChEBI" id="CHEBI:35627"/>
        <dbReference type="ChEBI" id="CHEBI:140347"/>
        <dbReference type="EC" id="3.5.2.6"/>
    </reaction>
</comment>
<dbReference type="GO" id="GO:0071555">
    <property type="term" value="P:cell wall organization"/>
    <property type="evidence" value="ECO:0007669"/>
    <property type="project" value="TreeGrafter"/>
</dbReference>
<keyword evidence="5" id="KW-0378">Hydrolase</keyword>
<evidence type="ECO:0000256" key="1">
    <source>
        <dbReference type="ARBA" id="ARBA00001526"/>
    </source>
</evidence>
<dbReference type="GO" id="GO:0046677">
    <property type="term" value="P:response to antibiotic"/>
    <property type="evidence" value="ECO:0007669"/>
    <property type="project" value="UniProtKB-KW"/>
</dbReference>
<dbReference type="GO" id="GO:0008800">
    <property type="term" value="F:beta-lactamase activity"/>
    <property type="evidence" value="ECO:0007669"/>
    <property type="project" value="UniProtKB-EC"/>
</dbReference>
<proteinExistence type="inferred from homology"/>
<evidence type="ECO:0000256" key="2">
    <source>
        <dbReference type="ARBA" id="ARBA00007898"/>
    </source>
</evidence>
<dbReference type="InterPro" id="IPR050515">
    <property type="entry name" value="Beta-lactam/transpept"/>
</dbReference>
<keyword evidence="10" id="KW-1185">Reference proteome</keyword>
<organism evidence="9 10">
    <name type="scientific">Methylobacterium currus</name>
    <dbReference type="NCBI Taxonomy" id="2051553"/>
    <lineage>
        <taxon>Bacteria</taxon>
        <taxon>Pseudomonadati</taxon>
        <taxon>Pseudomonadota</taxon>
        <taxon>Alphaproteobacteria</taxon>
        <taxon>Hyphomicrobiales</taxon>
        <taxon>Methylobacteriaceae</taxon>
        <taxon>Methylobacterium</taxon>
    </lineage>
</organism>
<sequence>MHRTGLVALILAASAPRLAQAGTLCTIVMDAMDGRVLFEHGDCRTRVTPASTFKIPLAVMGFDSGFLTDAHAPVQPYKAGDPDWGGQAWRQPTDPTRWLKYSVVWYSQRITHALGEARVTEYARKLGFGNADISGDPGRANGLDRAWIASSLQVSPYEQVVFLRRLVNHALPVSAQAMAKAEDVVEVSPAGGGWQVHGKTGTAYPRDGRGVSDMARAYGWYVGWATKGARTLLVARLDRDERADPVPTGLRTRAALLAAWPATADAASQP</sequence>
<dbReference type="NCBIfam" id="NF000270">
    <property type="entry name" value="bla_class_D_alt"/>
    <property type="match status" value="1"/>
</dbReference>
<dbReference type="InterPro" id="IPR012338">
    <property type="entry name" value="Beta-lactam/transpept-like"/>
</dbReference>
<evidence type="ECO:0000256" key="6">
    <source>
        <dbReference type="ARBA" id="ARBA00023251"/>
    </source>
</evidence>
<dbReference type="KEGG" id="mee:DA075_04140"/>
<gene>
    <name evidence="9" type="primary">blaOXA</name>
    <name evidence="9" type="ORF">DA075_04140</name>
</gene>
<dbReference type="Pfam" id="PF00905">
    <property type="entry name" value="Transpeptidase"/>
    <property type="match status" value="1"/>
</dbReference>
<evidence type="ECO:0000256" key="7">
    <source>
        <dbReference type="SAM" id="SignalP"/>
    </source>
</evidence>
<evidence type="ECO:0000256" key="4">
    <source>
        <dbReference type="ARBA" id="ARBA00022729"/>
    </source>
</evidence>